<evidence type="ECO:0000259" key="5">
    <source>
        <dbReference type="Pfam" id="PF01420"/>
    </source>
</evidence>
<organism evidence="6 7">
    <name type="scientific">Mycolicibacterium gadium</name>
    <name type="common">Mycobacterium gadium</name>
    <dbReference type="NCBI Taxonomy" id="1794"/>
    <lineage>
        <taxon>Bacteria</taxon>
        <taxon>Bacillati</taxon>
        <taxon>Actinomycetota</taxon>
        <taxon>Actinomycetes</taxon>
        <taxon>Mycobacteriales</taxon>
        <taxon>Mycobacteriaceae</taxon>
        <taxon>Mycolicibacterium</taxon>
    </lineage>
</organism>
<evidence type="ECO:0000313" key="7">
    <source>
        <dbReference type="Proteomes" id="UP001154266"/>
    </source>
</evidence>
<evidence type="ECO:0000256" key="4">
    <source>
        <dbReference type="ARBA" id="ARBA00038652"/>
    </source>
</evidence>
<comment type="caution">
    <text evidence="6">The sequence shown here is derived from an EMBL/GenBank/DDBJ whole genome shotgun (WGS) entry which is preliminary data.</text>
</comment>
<keyword evidence="6" id="KW-0540">Nuclease</keyword>
<accession>A0ABT6GPY7</accession>
<dbReference type="PANTHER" id="PTHR43140:SF1">
    <property type="entry name" value="TYPE I RESTRICTION ENZYME ECOKI SPECIFICITY SUBUNIT"/>
    <property type="match status" value="1"/>
</dbReference>
<proteinExistence type="inferred from homology"/>
<keyword evidence="6" id="KW-0255">Endonuclease</keyword>
<dbReference type="PANTHER" id="PTHR43140">
    <property type="entry name" value="TYPE-1 RESTRICTION ENZYME ECOKI SPECIFICITY PROTEIN"/>
    <property type="match status" value="1"/>
</dbReference>
<dbReference type="InterPro" id="IPR000055">
    <property type="entry name" value="Restrct_endonuc_typeI_TRD"/>
</dbReference>
<gene>
    <name evidence="6" type="ORF">MNO81_11165</name>
</gene>
<reference evidence="6" key="1">
    <citation type="journal article" date="2023" name="Environ. Microbiol.">
        <title>The 2-methylpropene degradation pathway in Mycobacteriaceae family strains.</title>
        <authorList>
            <person name="Helbich S."/>
            <person name="Barrantes I."/>
            <person name="Dos Anjos Borges L.G."/>
            <person name="Pieper D.H."/>
            <person name="Vainshtein Y."/>
            <person name="Sohn K."/>
            <person name="Engesser K.H."/>
        </authorList>
    </citation>
    <scope>NUCLEOTIDE SEQUENCE</scope>
    <source>
        <strain evidence="6">IBE100</strain>
    </source>
</reference>
<dbReference type="Pfam" id="PF01420">
    <property type="entry name" value="Methylase_S"/>
    <property type="match status" value="1"/>
</dbReference>
<evidence type="ECO:0000256" key="2">
    <source>
        <dbReference type="ARBA" id="ARBA00022747"/>
    </source>
</evidence>
<keyword evidence="2" id="KW-0680">Restriction system</keyword>
<keyword evidence="7" id="KW-1185">Reference proteome</keyword>
<dbReference type="InterPro" id="IPR051212">
    <property type="entry name" value="Type-I_RE_S_subunit"/>
</dbReference>
<comment type="subunit">
    <text evidence="4">The methyltransferase is composed of M and S polypeptides.</text>
</comment>
<keyword evidence="6" id="KW-0378">Hydrolase</keyword>
<dbReference type="InterPro" id="IPR044946">
    <property type="entry name" value="Restrct_endonuc_typeI_TRD_sf"/>
</dbReference>
<dbReference type="GO" id="GO:0016787">
    <property type="term" value="F:hydrolase activity"/>
    <property type="evidence" value="ECO:0007669"/>
    <property type="project" value="UniProtKB-KW"/>
</dbReference>
<dbReference type="Proteomes" id="UP001154266">
    <property type="component" value="Unassembled WGS sequence"/>
</dbReference>
<keyword evidence="3" id="KW-0238">DNA-binding</keyword>
<dbReference type="Gene3D" id="3.90.220.20">
    <property type="entry name" value="DNA methylase specificity domains"/>
    <property type="match status" value="2"/>
</dbReference>
<dbReference type="RefSeq" id="WP_278221067.1">
    <property type="nucleotide sequence ID" value="NZ_JAKZMO010000008.1"/>
</dbReference>
<feature type="domain" description="Type I restriction modification DNA specificity" evidence="5">
    <location>
        <begin position="248"/>
        <end position="427"/>
    </location>
</feature>
<dbReference type="GO" id="GO:0004519">
    <property type="term" value="F:endonuclease activity"/>
    <property type="evidence" value="ECO:0007669"/>
    <property type="project" value="UniProtKB-KW"/>
</dbReference>
<dbReference type="CDD" id="cd17253">
    <property type="entry name" value="RMtype1_S_Eco933I-TRD2-CR2_like"/>
    <property type="match status" value="1"/>
</dbReference>
<dbReference type="EC" id="3.1.21.-" evidence="6"/>
<evidence type="ECO:0000256" key="3">
    <source>
        <dbReference type="ARBA" id="ARBA00023125"/>
    </source>
</evidence>
<evidence type="ECO:0000313" key="6">
    <source>
        <dbReference type="EMBL" id="MDG5483350.1"/>
    </source>
</evidence>
<comment type="similarity">
    <text evidence="1">Belongs to the type-I restriction system S methylase family.</text>
</comment>
<protein>
    <submittedName>
        <fullName evidence="6">Restriction endonuclease subunit S</fullName>
        <ecNumber evidence="6">3.1.21.-</ecNumber>
    </submittedName>
</protein>
<sequence length="452" mass="49497">MNWKAYPAYVPSGLEWLDDLPHGWTKSGISTLRADGENTFTDGDWVETPYITDSGIRLIQTGNVGTGEYREQGFRYVSESTFTELRCKEVLPGDLLICRLAEPVGRSCVAPDLGVRMITSVDVCILRTRNALLTKYLNYLFNCAAYQGYVSSLVRGGTRDRISRKMLGRFQVPLPPPDTIAAITSFLDAGVSKIDALIAKQEQLIATLREDRAATITHAVTKGLDFSVDLVQPHNSELPTCPSHWTAQIPLKRLAEVQTGLTLGKSVDPAEAVEVPYLRVANVQTSGVDLDEVKTVAVHRSELSRYLLRGGDVLMTEGGDIDKLGRGCVWSGEISPCIHQNHVFAVRCKDRLSSAFLVYLLDTAVARNYFFMTAKKTTNLASTNSTTLGAFTFSLPPRAEQDEIVGHLNERCAGLDALIAKANAVIEVLREYRAALITDAVTGKLDVRGAVA</sequence>
<dbReference type="SUPFAM" id="SSF116734">
    <property type="entry name" value="DNA methylase specificity domain"/>
    <property type="match status" value="2"/>
</dbReference>
<evidence type="ECO:0000256" key="1">
    <source>
        <dbReference type="ARBA" id="ARBA00010923"/>
    </source>
</evidence>
<dbReference type="Gene3D" id="1.10.287.1120">
    <property type="entry name" value="Bipartite methylase S protein"/>
    <property type="match status" value="1"/>
</dbReference>
<name>A0ABT6GPY7_MYCGU</name>
<dbReference type="EMBL" id="JAKZMO010000008">
    <property type="protein sequence ID" value="MDG5483350.1"/>
    <property type="molecule type" value="Genomic_DNA"/>
</dbReference>